<feature type="signal peptide" evidence="1">
    <location>
        <begin position="1"/>
        <end position="23"/>
    </location>
</feature>
<dbReference type="STRING" id="1219065.VPR01S_09_00780"/>
<organism evidence="2 3">
    <name type="scientific">Vibrio proteolyticus NBRC 13287</name>
    <dbReference type="NCBI Taxonomy" id="1219065"/>
    <lineage>
        <taxon>Bacteria</taxon>
        <taxon>Pseudomonadati</taxon>
        <taxon>Pseudomonadota</taxon>
        <taxon>Gammaproteobacteria</taxon>
        <taxon>Vibrionales</taxon>
        <taxon>Vibrionaceae</taxon>
        <taxon>Vibrio</taxon>
    </lineage>
</organism>
<keyword evidence="3" id="KW-1185">Reference proteome</keyword>
<dbReference type="EMBL" id="BATJ01000009">
    <property type="protein sequence ID" value="GAD67704.1"/>
    <property type="molecule type" value="Genomic_DNA"/>
</dbReference>
<evidence type="ECO:0000256" key="1">
    <source>
        <dbReference type="SAM" id="SignalP"/>
    </source>
</evidence>
<keyword evidence="1" id="KW-0732">Signal</keyword>
<reference evidence="2 3" key="1">
    <citation type="submission" date="2013-09" db="EMBL/GenBank/DDBJ databases">
        <title>Whole genome shotgun sequence of Vibrio proteolyticus NBRC 13287.</title>
        <authorList>
            <person name="Isaki S."/>
            <person name="Hosoyama A."/>
            <person name="Numata M."/>
            <person name="Hashimoto M."/>
            <person name="Hosoyama Y."/>
            <person name="Tsuchikane K."/>
            <person name="Noguchi M."/>
            <person name="Hirakata S."/>
            <person name="Ichikawa N."/>
            <person name="Ohji S."/>
            <person name="Yamazoe A."/>
            <person name="Fujita N."/>
        </authorList>
    </citation>
    <scope>NUCLEOTIDE SEQUENCE [LARGE SCALE GENOMIC DNA]</scope>
    <source>
        <strain evidence="2 3">NBRC 13287</strain>
    </source>
</reference>
<name>U3BD73_VIBPR</name>
<protein>
    <recommendedName>
        <fullName evidence="4">DNA polymerase III subunit beta</fullName>
    </recommendedName>
</protein>
<evidence type="ECO:0000313" key="3">
    <source>
        <dbReference type="Proteomes" id="UP000016570"/>
    </source>
</evidence>
<gene>
    <name evidence="2" type="ORF">VPR01S_09_00780</name>
</gene>
<dbReference type="eggNOG" id="ENOG5031MZ1">
    <property type="taxonomic scope" value="Bacteria"/>
</dbReference>
<accession>U3BD73</accession>
<comment type="caution">
    <text evidence="2">The sequence shown here is derived from an EMBL/GenBank/DDBJ whole genome shotgun (WGS) entry which is preliminary data.</text>
</comment>
<feature type="chain" id="PRO_5004640204" description="DNA polymerase III subunit beta" evidence="1">
    <location>
        <begin position="24"/>
        <end position="148"/>
    </location>
</feature>
<sequence>MKKLAVACLTSVLLWGCSAHPVAWEQSNVATIANIAVSLKSTLWLNKMPTVEEETDQVLHGALYLSSDQSMPADLDAEVLIIKQGDNTWQIDAKQLEVRTQSENRWEVVFAEPVGVNDRARVDVALRLSEGAKTQWLIEKNVKIDVVY</sequence>
<dbReference type="AlphaFoldDB" id="U3BD73"/>
<proteinExistence type="predicted"/>
<dbReference type="RefSeq" id="WP_021705675.1">
    <property type="nucleotide sequence ID" value="NZ_BATJ01000009.1"/>
</dbReference>
<evidence type="ECO:0000313" key="2">
    <source>
        <dbReference type="EMBL" id="GAD67704.1"/>
    </source>
</evidence>
<evidence type="ECO:0008006" key="4">
    <source>
        <dbReference type="Google" id="ProtNLM"/>
    </source>
</evidence>
<dbReference type="Proteomes" id="UP000016570">
    <property type="component" value="Unassembled WGS sequence"/>
</dbReference>